<gene>
    <name evidence="2" type="ORF">GOODEAATRI_010786</name>
</gene>
<organism evidence="2 3">
    <name type="scientific">Goodea atripinnis</name>
    <dbReference type="NCBI Taxonomy" id="208336"/>
    <lineage>
        <taxon>Eukaryota</taxon>
        <taxon>Metazoa</taxon>
        <taxon>Chordata</taxon>
        <taxon>Craniata</taxon>
        <taxon>Vertebrata</taxon>
        <taxon>Euteleostomi</taxon>
        <taxon>Actinopterygii</taxon>
        <taxon>Neopterygii</taxon>
        <taxon>Teleostei</taxon>
        <taxon>Neoteleostei</taxon>
        <taxon>Acanthomorphata</taxon>
        <taxon>Ovalentaria</taxon>
        <taxon>Atherinomorphae</taxon>
        <taxon>Cyprinodontiformes</taxon>
        <taxon>Goodeidae</taxon>
        <taxon>Goodea</taxon>
    </lineage>
</organism>
<feature type="compositionally biased region" description="Polar residues" evidence="1">
    <location>
        <begin position="29"/>
        <end position="38"/>
    </location>
</feature>
<evidence type="ECO:0000313" key="2">
    <source>
        <dbReference type="EMBL" id="MEQ2164833.1"/>
    </source>
</evidence>
<comment type="caution">
    <text evidence="2">The sequence shown here is derived from an EMBL/GenBank/DDBJ whole genome shotgun (WGS) entry which is preliminary data.</text>
</comment>
<dbReference type="EMBL" id="JAHRIO010020633">
    <property type="protein sequence ID" value="MEQ2164833.1"/>
    <property type="molecule type" value="Genomic_DNA"/>
</dbReference>
<protein>
    <submittedName>
        <fullName evidence="2">Uncharacterized protein</fullName>
    </submittedName>
</protein>
<evidence type="ECO:0000256" key="1">
    <source>
        <dbReference type="SAM" id="MobiDB-lite"/>
    </source>
</evidence>
<evidence type="ECO:0000313" key="3">
    <source>
        <dbReference type="Proteomes" id="UP001476798"/>
    </source>
</evidence>
<accession>A0ABV0N2H1</accession>
<reference evidence="2 3" key="1">
    <citation type="submission" date="2021-06" db="EMBL/GenBank/DDBJ databases">
        <authorList>
            <person name="Palmer J.M."/>
        </authorList>
    </citation>
    <scope>NUCLEOTIDE SEQUENCE [LARGE SCALE GENOMIC DNA]</scope>
    <source>
        <strain evidence="2 3">GA_2019</strain>
        <tissue evidence="2">Muscle</tissue>
    </source>
</reference>
<feature type="compositionally biased region" description="Basic and acidic residues" evidence="1">
    <location>
        <begin position="1"/>
        <end position="18"/>
    </location>
</feature>
<proteinExistence type="predicted"/>
<dbReference type="PANTHER" id="PTHR16029:SF11">
    <property type="entry name" value="CENTROSOMAL PROTEIN OF 192 KDA"/>
    <property type="match status" value="1"/>
</dbReference>
<name>A0ABV0N2H1_9TELE</name>
<feature type="region of interest" description="Disordered" evidence="1">
    <location>
        <begin position="1"/>
        <end position="41"/>
    </location>
</feature>
<sequence>MQKILKDQEEFEKEHQFMQEEQIEPAPGGNSTLQSESSWKIPPSSHVLMRASQVSSEIREGDESYLRLSLGQFFGQRSEALGCLGSQELQDRSRDSPEKNVPGNITATLLPQSSEKQAEIFGLNAQPSRDPLSGLDDVKPCHSKSLDPLPAPQCKSPEVPYSGPALSCTRSQSECNYPGPGDILPGFTGHKNLSESDTRKLAKVDSGYSSNLNIQQTISSAAPPGSQQWGAVPSMSSSLYAGGLGLPPPYSAEGLHYVQIPGLKPQCPGMVDLPHKGDIQSLLTRRTLVSSQLPLQYLGPEAPLHSGAFHLGPSGNRLYSVSSAGMSVFLCIPNT</sequence>
<dbReference type="InterPro" id="IPR039103">
    <property type="entry name" value="Spd-2/CEP192"/>
</dbReference>
<dbReference type="Proteomes" id="UP001476798">
    <property type="component" value="Unassembled WGS sequence"/>
</dbReference>
<keyword evidence="3" id="KW-1185">Reference proteome</keyword>
<dbReference type="PANTHER" id="PTHR16029">
    <property type="entry name" value="CENTROSOMAL PROTEIN OF 192 KDA"/>
    <property type="match status" value="1"/>
</dbReference>